<evidence type="ECO:0000313" key="3">
    <source>
        <dbReference type="Proteomes" id="UP000192448"/>
    </source>
</evidence>
<dbReference type="RefSeq" id="WP_083165544.1">
    <property type="nucleotide sequence ID" value="NZ_MVHF01000019.1"/>
</dbReference>
<keyword evidence="1" id="KW-0472">Membrane</keyword>
<keyword evidence="3" id="KW-1185">Reference proteome</keyword>
<reference evidence="2 3" key="1">
    <citation type="submission" date="2017-02" db="EMBL/GenBank/DDBJ databases">
        <title>The new phylogeny of genus Mycobacterium.</title>
        <authorList>
            <person name="Tortoli E."/>
            <person name="Trovato A."/>
            <person name="Cirillo D.M."/>
        </authorList>
    </citation>
    <scope>NUCLEOTIDE SEQUENCE [LARGE SCALE GENOMIC DNA]</scope>
    <source>
        <strain evidence="2 3">RW6</strain>
    </source>
</reference>
<comment type="caution">
    <text evidence="2">The sequence shown here is derived from an EMBL/GenBank/DDBJ whole genome shotgun (WGS) entry which is preliminary data.</text>
</comment>
<keyword evidence="1" id="KW-1133">Transmembrane helix</keyword>
<evidence type="ECO:0008006" key="4">
    <source>
        <dbReference type="Google" id="ProtNLM"/>
    </source>
</evidence>
<dbReference type="EMBL" id="MVHF01000019">
    <property type="protein sequence ID" value="ORA33644.1"/>
    <property type="molecule type" value="Genomic_DNA"/>
</dbReference>
<dbReference type="Proteomes" id="UP000192448">
    <property type="component" value="Unassembled WGS sequence"/>
</dbReference>
<dbReference type="OrthoDB" id="4728634at2"/>
<sequence>MNPQTYQPVSTRRGKGVAITTTVLAVLCAGINVLAAASGVLVHLFFELLDSVQNWDNLQPDSAQQHSTSWWFVAAAAVLIVAAVALIVGAVQLMLCKTSGQVIVIVGAVVSAVALIATPLAWATHMTLSIAPLVVAGLALLPGVRHWCRGTG</sequence>
<feature type="transmembrane region" description="Helical" evidence="1">
    <location>
        <begin position="102"/>
        <end position="122"/>
    </location>
</feature>
<keyword evidence="1" id="KW-0812">Transmembrane</keyword>
<name>A0A1X0AUA5_9MYCO</name>
<feature type="transmembrane region" description="Helical" evidence="1">
    <location>
        <begin position="128"/>
        <end position="148"/>
    </location>
</feature>
<feature type="transmembrane region" description="Helical" evidence="1">
    <location>
        <begin position="21"/>
        <end position="46"/>
    </location>
</feature>
<evidence type="ECO:0000256" key="1">
    <source>
        <dbReference type="SAM" id="Phobius"/>
    </source>
</evidence>
<gene>
    <name evidence="2" type="ORF">BST13_18795</name>
</gene>
<organism evidence="2 3">
    <name type="scientific">Mycobacterium aquaticum</name>
    <dbReference type="NCBI Taxonomy" id="1927124"/>
    <lineage>
        <taxon>Bacteria</taxon>
        <taxon>Bacillati</taxon>
        <taxon>Actinomycetota</taxon>
        <taxon>Actinomycetes</taxon>
        <taxon>Mycobacteriales</taxon>
        <taxon>Mycobacteriaceae</taxon>
        <taxon>Mycobacterium</taxon>
    </lineage>
</organism>
<protein>
    <recommendedName>
        <fullName evidence="4">Transmembrane protein</fullName>
    </recommendedName>
</protein>
<evidence type="ECO:0000313" key="2">
    <source>
        <dbReference type="EMBL" id="ORA33644.1"/>
    </source>
</evidence>
<proteinExistence type="predicted"/>
<dbReference type="AlphaFoldDB" id="A0A1X0AUA5"/>
<accession>A0A1X0AUA5</accession>
<feature type="transmembrane region" description="Helical" evidence="1">
    <location>
        <begin position="70"/>
        <end position="95"/>
    </location>
</feature>
<dbReference type="STRING" id="1927124.BST13_18795"/>